<feature type="transmembrane region" description="Helical" evidence="5">
    <location>
        <begin position="257"/>
        <end position="277"/>
    </location>
</feature>
<reference evidence="7 8" key="1">
    <citation type="submission" date="2018-01" db="EMBL/GenBank/DDBJ databases">
        <title>Saezia sanguinis gen. nov., sp. nov., in the order Burkholderiales isolated from human blood.</title>
        <authorList>
            <person name="Medina-Pascual M.J."/>
            <person name="Valdezate S."/>
            <person name="Monzon S."/>
            <person name="Cuesta I."/>
            <person name="Carrasco G."/>
            <person name="Villalon P."/>
            <person name="Saez-Nieto J.A."/>
        </authorList>
    </citation>
    <scope>NUCLEOTIDE SEQUENCE [LARGE SCALE GENOMIC DNA]</scope>
    <source>
        <strain evidence="7 8">CNM695-12</strain>
    </source>
</reference>
<comment type="caution">
    <text evidence="7">The sequence shown here is derived from an EMBL/GenBank/DDBJ whole genome shotgun (WGS) entry which is preliminary data.</text>
</comment>
<proteinExistence type="predicted"/>
<dbReference type="GO" id="GO:0005886">
    <property type="term" value="C:plasma membrane"/>
    <property type="evidence" value="ECO:0007669"/>
    <property type="project" value="TreeGrafter"/>
</dbReference>
<dbReference type="InterPro" id="IPR020846">
    <property type="entry name" value="MFS_dom"/>
</dbReference>
<dbReference type="CDD" id="cd17365">
    <property type="entry name" value="MFS_PcaK_like"/>
    <property type="match status" value="1"/>
</dbReference>
<feature type="transmembrane region" description="Helical" evidence="5">
    <location>
        <begin position="179"/>
        <end position="202"/>
    </location>
</feature>
<evidence type="ECO:0000256" key="2">
    <source>
        <dbReference type="ARBA" id="ARBA00022692"/>
    </source>
</evidence>
<feature type="transmembrane region" description="Helical" evidence="5">
    <location>
        <begin position="392"/>
        <end position="411"/>
    </location>
</feature>
<keyword evidence="2 5" id="KW-0812">Transmembrane</keyword>
<feature type="transmembrane region" description="Helical" evidence="5">
    <location>
        <begin position="116"/>
        <end position="138"/>
    </location>
</feature>
<dbReference type="AlphaFoldDB" id="A0A433SHJ9"/>
<dbReference type="Proteomes" id="UP000286947">
    <property type="component" value="Unassembled WGS sequence"/>
</dbReference>
<organism evidence="7 8">
    <name type="scientific">Saezia sanguinis</name>
    <dbReference type="NCBI Taxonomy" id="1965230"/>
    <lineage>
        <taxon>Bacteria</taxon>
        <taxon>Pseudomonadati</taxon>
        <taxon>Pseudomonadota</taxon>
        <taxon>Betaproteobacteria</taxon>
        <taxon>Burkholderiales</taxon>
        <taxon>Saeziaceae</taxon>
        <taxon>Saezia</taxon>
    </lineage>
</organism>
<dbReference type="InterPro" id="IPR036259">
    <property type="entry name" value="MFS_trans_sf"/>
</dbReference>
<dbReference type="PROSITE" id="PS00217">
    <property type="entry name" value="SUGAR_TRANSPORT_2"/>
    <property type="match status" value="1"/>
</dbReference>
<keyword evidence="8" id="KW-1185">Reference proteome</keyword>
<dbReference type="EMBL" id="PQSP01000001">
    <property type="protein sequence ID" value="RUS68225.1"/>
    <property type="molecule type" value="Genomic_DNA"/>
</dbReference>
<dbReference type="SUPFAM" id="SSF103473">
    <property type="entry name" value="MFS general substrate transporter"/>
    <property type="match status" value="1"/>
</dbReference>
<dbReference type="Gene3D" id="1.20.1250.20">
    <property type="entry name" value="MFS general substrate transporter like domains"/>
    <property type="match status" value="1"/>
</dbReference>
<dbReference type="RefSeq" id="WP_126978199.1">
    <property type="nucleotide sequence ID" value="NZ_PQSP01000001.1"/>
</dbReference>
<feature type="transmembrane region" description="Helical" evidence="5">
    <location>
        <begin position="62"/>
        <end position="81"/>
    </location>
</feature>
<dbReference type="PANTHER" id="PTHR23508:SF10">
    <property type="entry name" value="CARBOXYLIC ACID TRANSPORTER PROTEIN HOMOLOG"/>
    <property type="match status" value="1"/>
</dbReference>
<evidence type="ECO:0000256" key="1">
    <source>
        <dbReference type="ARBA" id="ARBA00004141"/>
    </source>
</evidence>
<dbReference type="InterPro" id="IPR005829">
    <property type="entry name" value="Sugar_transporter_CS"/>
</dbReference>
<evidence type="ECO:0000256" key="3">
    <source>
        <dbReference type="ARBA" id="ARBA00022989"/>
    </source>
</evidence>
<feature type="domain" description="Major facilitator superfamily (MFS) profile" evidence="6">
    <location>
        <begin position="27"/>
        <end position="439"/>
    </location>
</feature>
<gene>
    <name evidence="7" type="primary">mhbT_1</name>
    <name evidence="7" type="ORF">CUZ56_00712</name>
</gene>
<feature type="transmembrane region" description="Helical" evidence="5">
    <location>
        <begin position="150"/>
        <end position="173"/>
    </location>
</feature>
<feature type="transmembrane region" description="Helical" evidence="5">
    <location>
        <begin position="323"/>
        <end position="342"/>
    </location>
</feature>
<feature type="transmembrane region" description="Helical" evidence="5">
    <location>
        <begin position="417"/>
        <end position="438"/>
    </location>
</feature>
<dbReference type="GO" id="GO:0046943">
    <property type="term" value="F:carboxylic acid transmembrane transporter activity"/>
    <property type="evidence" value="ECO:0007669"/>
    <property type="project" value="TreeGrafter"/>
</dbReference>
<feature type="transmembrane region" description="Helical" evidence="5">
    <location>
        <begin position="297"/>
        <end position="316"/>
    </location>
</feature>
<protein>
    <submittedName>
        <fullName evidence="7">3-hydroxybenzoate transporter MhbT</fullName>
    </submittedName>
</protein>
<accession>A0A433SHJ9</accession>
<feature type="transmembrane region" description="Helical" evidence="5">
    <location>
        <begin position="27"/>
        <end position="50"/>
    </location>
</feature>
<evidence type="ECO:0000313" key="8">
    <source>
        <dbReference type="Proteomes" id="UP000286947"/>
    </source>
</evidence>
<evidence type="ECO:0000256" key="5">
    <source>
        <dbReference type="SAM" id="Phobius"/>
    </source>
</evidence>
<evidence type="ECO:0000259" key="6">
    <source>
        <dbReference type="PROSITE" id="PS50850"/>
    </source>
</evidence>
<feature type="transmembrane region" description="Helical" evidence="5">
    <location>
        <begin position="348"/>
        <end position="371"/>
    </location>
</feature>
<comment type="subcellular location">
    <subcellularLocation>
        <location evidence="1">Membrane</location>
        <topology evidence="1">Multi-pass membrane protein</topology>
    </subcellularLocation>
</comment>
<dbReference type="PANTHER" id="PTHR23508">
    <property type="entry name" value="CARBOXYLIC ACID TRANSPORTER PROTEIN HOMOLOG"/>
    <property type="match status" value="1"/>
</dbReference>
<sequence length="462" mass="49401">MTSNQSDAINIQKAIDAAPISPFQWKILICCFLIVATDGLDTAAIGFIAPAIISDWGLSKPALTPLFIAGLLGLTLGALVFGPLADRIGRKKVLVFSTFFFGLMSLFSAFSPDMTVLTVLRFLTGVGLGGAMPTAITLTSEFLPMRRRSALVTLMFCGFTLGSALGGILTAQLLQHINWHGILVIGGVLPLLLSGALLYFLAESPRYRILRQHAPHLIGSVLQKITGQVYTQNTRFYLEERKTGKGAVTALFQNGRVFMTLVLWCAFFMSFLIIYMLSSWLPTLLQGIGVDLSHASWVTASFQIGGTVGAVYLGYLMDKVNPYRVLVISYVAGAVFIALIGITTASTLLLVLVIFGAGVGVSGSQVGFNALSAILYPTECRATGVSWSNASGRCGAIFGALAGGTMISWGFDFSTIFMLLAVPALITAICLGILFMFAQTKKRRALSQPGFQIRTAASQEAV</sequence>
<dbReference type="PROSITE" id="PS50850">
    <property type="entry name" value="MFS"/>
    <property type="match status" value="1"/>
</dbReference>
<dbReference type="InterPro" id="IPR011701">
    <property type="entry name" value="MFS"/>
</dbReference>
<name>A0A433SHJ9_9BURK</name>
<dbReference type="Pfam" id="PF07690">
    <property type="entry name" value="MFS_1"/>
    <property type="match status" value="1"/>
</dbReference>
<feature type="transmembrane region" description="Helical" evidence="5">
    <location>
        <begin position="93"/>
        <end position="110"/>
    </location>
</feature>
<keyword evidence="4 5" id="KW-0472">Membrane</keyword>
<keyword evidence="3 5" id="KW-1133">Transmembrane helix</keyword>
<evidence type="ECO:0000256" key="4">
    <source>
        <dbReference type="ARBA" id="ARBA00023136"/>
    </source>
</evidence>
<dbReference type="OrthoDB" id="7066727at2"/>
<evidence type="ECO:0000313" key="7">
    <source>
        <dbReference type="EMBL" id="RUS68225.1"/>
    </source>
</evidence>